<feature type="binding site" evidence="7">
    <location>
        <position position="71"/>
    </location>
    <ligand>
        <name>S-adenosyl-L-methionine</name>
        <dbReference type="ChEBI" id="CHEBI:59789"/>
    </ligand>
</feature>
<dbReference type="EMBL" id="MHOK01000005">
    <property type="protein sequence ID" value="OGZ62236.1"/>
    <property type="molecule type" value="Genomic_DNA"/>
</dbReference>
<dbReference type="STRING" id="1802165.A3F94_02825"/>
<comment type="caution">
    <text evidence="9">The sequence shown here is derived from an EMBL/GenBank/DDBJ whole genome shotgun (WGS) entry which is preliminary data.</text>
</comment>
<keyword evidence="6 7" id="KW-0694">RNA-binding</keyword>
<dbReference type="PANTHER" id="PTHR11727">
    <property type="entry name" value="DIMETHYLADENOSINE TRANSFERASE"/>
    <property type="match status" value="1"/>
</dbReference>
<dbReference type="CDD" id="cd02440">
    <property type="entry name" value="AdoMet_MTases"/>
    <property type="match status" value="1"/>
</dbReference>
<sequence>MVQNIKNLLEKYNVTPNKVLGQNFLINEGVADELIKATCLTKDDTVVEVGPGTGVITKKLAQIAKKVIAVEKDPKLIPILQKELKTFLNIEIINEDILKFNPANYSLQTTCLPDRQAHYSLLGAPPYYLTGRLFRHFLELSLIRPTQISLIIQKNVAQRIIAKPPKSNILATSIQFYGEPSIINIISKNSFWPRPKVDSAILVIKDIKNPTTNEQNFFKIVRAGFSSPRKQLKSNLKQQFKLDTALEIDFSRRAETLTIKEWAYLTEKLR</sequence>
<keyword evidence="5 7" id="KW-0949">S-adenosyl-L-methionine</keyword>
<evidence type="ECO:0000256" key="3">
    <source>
        <dbReference type="ARBA" id="ARBA00022603"/>
    </source>
</evidence>
<dbReference type="NCBIfam" id="TIGR00755">
    <property type="entry name" value="ksgA"/>
    <property type="match status" value="1"/>
</dbReference>
<evidence type="ECO:0000259" key="8">
    <source>
        <dbReference type="SMART" id="SM00650"/>
    </source>
</evidence>
<evidence type="ECO:0000256" key="7">
    <source>
        <dbReference type="PROSITE-ProRule" id="PRU01026"/>
    </source>
</evidence>
<reference evidence="9 10" key="1">
    <citation type="journal article" date="2016" name="Nat. Commun.">
        <title>Thousands of microbial genomes shed light on interconnected biogeochemical processes in an aquifer system.</title>
        <authorList>
            <person name="Anantharaman K."/>
            <person name="Brown C.T."/>
            <person name="Hug L.A."/>
            <person name="Sharon I."/>
            <person name="Castelle C.J."/>
            <person name="Probst A.J."/>
            <person name="Thomas B.C."/>
            <person name="Singh A."/>
            <person name="Wilkins M.J."/>
            <person name="Karaoz U."/>
            <person name="Brodie E.L."/>
            <person name="Williams K.H."/>
            <person name="Hubbard S.S."/>
            <person name="Banfield J.F."/>
        </authorList>
    </citation>
    <scope>NUCLEOTIDE SEQUENCE [LARGE SCALE GENOMIC DNA]</scope>
</reference>
<dbReference type="InterPro" id="IPR023165">
    <property type="entry name" value="rRNA_Ade_diMease-like_C"/>
</dbReference>
<dbReference type="PROSITE" id="PS01131">
    <property type="entry name" value="RRNA_A_DIMETH"/>
    <property type="match status" value="1"/>
</dbReference>
<protein>
    <submittedName>
        <fullName evidence="9">Ribosomal RNA small subunit methyltransferase A</fullName>
    </submittedName>
</protein>
<dbReference type="GO" id="GO:0003723">
    <property type="term" value="F:RNA binding"/>
    <property type="evidence" value="ECO:0007669"/>
    <property type="project" value="UniProtKB-UniRule"/>
</dbReference>
<keyword evidence="1" id="KW-0963">Cytoplasm</keyword>
<dbReference type="InterPro" id="IPR001737">
    <property type="entry name" value="KsgA/Erm"/>
</dbReference>
<dbReference type="InterPro" id="IPR020598">
    <property type="entry name" value="rRNA_Ade_methylase_Trfase_N"/>
</dbReference>
<dbReference type="Gene3D" id="1.10.8.100">
    <property type="entry name" value="Ribosomal RNA adenine dimethylase-like, domain 2"/>
    <property type="match status" value="1"/>
</dbReference>
<feature type="binding site" evidence="7">
    <location>
        <position position="124"/>
    </location>
    <ligand>
        <name>S-adenosyl-L-methionine</name>
        <dbReference type="ChEBI" id="CHEBI:59789"/>
    </ligand>
</feature>
<comment type="similarity">
    <text evidence="7">Belongs to the class I-like SAM-binding methyltransferase superfamily. rRNA adenine N(6)-methyltransferase family.</text>
</comment>
<keyword evidence="2" id="KW-0698">rRNA processing</keyword>
<accession>A0A1G2HIA4</accession>
<dbReference type="SUPFAM" id="SSF53335">
    <property type="entry name" value="S-adenosyl-L-methionine-dependent methyltransferases"/>
    <property type="match status" value="1"/>
</dbReference>
<organism evidence="9 10">
    <name type="scientific">Candidatus Spechtbacteria bacterium RIFCSPLOWO2_12_FULL_38_22</name>
    <dbReference type="NCBI Taxonomy" id="1802165"/>
    <lineage>
        <taxon>Bacteria</taxon>
        <taxon>Candidatus Spechtiibacteriota</taxon>
    </lineage>
</organism>
<dbReference type="PROSITE" id="PS51689">
    <property type="entry name" value="SAM_RNA_A_N6_MT"/>
    <property type="match status" value="1"/>
</dbReference>
<dbReference type="GO" id="GO:0005829">
    <property type="term" value="C:cytosol"/>
    <property type="evidence" value="ECO:0007669"/>
    <property type="project" value="TreeGrafter"/>
</dbReference>
<dbReference type="InterPro" id="IPR029063">
    <property type="entry name" value="SAM-dependent_MTases_sf"/>
</dbReference>
<gene>
    <name evidence="9" type="ORF">A3F94_02825</name>
</gene>
<dbReference type="PANTHER" id="PTHR11727:SF7">
    <property type="entry name" value="DIMETHYLADENOSINE TRANSFERASE-RELATED"/>
    <property type="match status" value="1"/>
</dbReference>
<dbReference type="SMART" id="SM00650">
    <property type="entry name" value="rADc"/>
    <property type="match status" value="1"/>
</dbReference>
<dbReference type="AlphaFoldDB" id="A0A1G2HIA4"/>
<evidence type="ECO:0000256" key="4">
    <source>
        <dbReference type="ARBA" id="ARBA00022679"/>
    </source>
</evidence>
<feature type="binding site" evidence="7">
    <location>
        <position position="25"/>
    </location>
    <ligand>
        <name>S-adenosyl-L-methionine</name>
        <dbReference type="ChEBI" id="CHEBI:59789"/>
    </ligand>
</feature>
<evidence type="ECO:0000313" key="10">
    <source>
        <dbReference type="Proteomes" id="UP000176770"/>
    </source>
</evidence>
<keyword evidence="4 7" id="KW-0808">Transferase</keyword>
<dbReference type="Pfam" id="PF00398">
    <property type="entry name" value="RrnaAD"/>
    <property type="match status" value="1"/>
</dbReference>
<evidence type="ECO:0000256" key="5">
    <source>
        <dbReference type="ARBA" id="ARBA00022691"/>
    </source>
</evidence>
<dbReference type="InterPro" id="IPR011530">
    <property type="entry name" value="rRNA_adenine_dimethylase"/>
</dbReference>
<name>A0A1G2HIA4_9BACT</name>
<evidence type="ECO:0000256" key="2">
    <source>
        <dbReference type="ARBA" id="ARBA00022552"/>
    </source>
</evidence>
<feature type="domain" description="Ribosomal RNA adenine methylase transferase N-terminal" evidence="8">
    <location>
        <begin position="30"/>
        <end position="208"/>
    </location>
</feature>
<keyword evidence="3 7" id="KW-0489">Methyltransferase</keyword>
<dbReference type="GO" id="GO:0000179">
    <property type="term" value="F:rRNA (adenine-N6,N6-)-dimethyltransferase activity"/>
    <property type="evidence" value="ECO:0007669"/>
    <property type="project" value="UniProtKB-UniRule"/>
</dbReference>
<proteinExistence type="inferred from homology"/>
<dbReference type="Proteomes" id="UP000176770">
    <property type="component" value="Unassembled WGS sequence"/>
</dbReference>
<evidence type="ECO:0000313" key="9">
    <source>
        <dbReference type="EMBL" id="OGZ62236.1"/>
    </source>
</evidence>
<dbReference type="InterPro" id="IPR020596">
    <property type="entry name" value="rRNA_Ade_Mease_Trfase_CS"/>
</dbReference>
<feature type="binding site" evidence="7">
    <location>
        <position position="23"/>
    </location>
    <ligand>
        <name>S-adenosyl-L-methionine</name>
        <dbReference type="ChEBI" id="CHEBI:59789"/>
    </ligand>
</feature>
<evidence type="ECO:0000256" key="1">
    <source>
        <dbReference type="ARBA" id="ARBA00022490"/>
    </source>
</evidence>
<dbReference type="Gene3D" id="3.40.50.150">
    <property type="entry name" value="Vaccinia Virus protein VP39"/>
    <property type="match status" value="1"/>
</dbReference>
<feature type="binding site" evidence="7">
    <location>
        <position position="50"/>
    </location>
    <ligand>
        <name>S-adenosyl-L-methionine</name>
        <dbReference type="ChEBI" id="CHEBI:59789"/>
    </ligand>
</feature>
<feature type="binding site" evidence="7">
    <location>
        <position position="96"/>
    </location>
    <ligand>
        <name>S-adenosyl-L-methionine</name>
        <dbReference type="ChEBI" id="CHEBI:59789"/>
    </ligand>
</feature>
<evidence type="ECO:0000256" key="6">
    <source>
        <dbReference type="ARBA" id="ARBA00022884"/>
    </source>
</evidence>